<dbReference type="Proteomes" id="UP001213000">
    <property type="component" value="Unassembled WGS sequence"/>
</dbReference>
<evidence type="ECO:0000313" key="6">
    <source>
        <dbReference type="EMBL" id="KAJ3573092.1"/>
    </source>
</evidence>
<evidence type="ECO:0000313" key="7">
    <source>
        <dbReference type="Proteomes" id="UP001213000"/>
    </source>
</evidence>
<feature type="compositionally biased region" description="Basic and acidic residues" evidence="3">
    <location>
        <begin position="1127"/>
        <end position="1137"/>
    </location>
</feature>
<feature type="domain" description="Nephrocystin 3-like N-terminal" evidence="5">
    <location>
        <begin position="114"/>
        <end position="266"/>
    </location>
</feature>
<dbReference type="Pfam" id="PF00888">
    <property type="entry name" value="Cullin"/>
    <property type="match status" value="1"/>
</dbReference>
<dbReference type="Gene3D" id="3.40.50.300">
    <property type="entry name" value="P-loop containing nucleotide triphosphate hydrolases"/>
    <property type="match status" value="1"/>
</dbReference>
<name>A0AAD5W0A9_9AGAR</name>
<evidence type="ECO:0000256" key="3">
    <source>
        <dbReference type="SAM" id="MobiDB-lite"/>
    </source>
</evidence>
<gene>
    <name evidence="6" type="ORF">NP233_g2652</name>
</gene>
<comment type="similarity">
    <text evidence="1">Belongs to the cullin family.</text>
</comment>
<keyword evidence="2" id="KW-0677">Repeat</keyword>
<evidence type="ECO:0008006" key="8">
    <source>
        <dbReference type="Google" id="ProtNLM"/>
    </source>
</evidence>
<dbReference type="Pfam" id="PF24883">
    <property type="entry name" value="NPHP3_N"/>
    <property type="match status" value="1"/>
</dbReference>
<dbReference type="InterPro" id="IPR027417">
    <property type="entry name" value="P-loop_NTPase"/>
</dbReference>
<evidence type="ECO:0000259" key="4">
    <source>
        <dbReference type="Pfam" id="PF00888"/>
    </source>
</evidence>
<comment type="caution">
    <text evidence="6">The sequence shown here is derived from an EMBL/GenBank/DDBJ whole genome shotgun (WGS) entry which is preliminary data.</text>
</comment>
<dbReference type="SUPFAM" id="SSF52540">
    <property type="entry name" value="P-loop containing nucleoside triphosphate hydrolases"/>
    <property type="match status" value="1"/>
</dbReference>
<protein>
    <recommendedName>
        <fullName evidence="8">NACHT domain-containing protein</fullName>
    </recommendedName>
</protein>
<reference evidence="6" key="1">
    <citation type="submission" date="2022-07" db="EMBL/GenBank/DDBJ databases">
        <title>Genome Sequence of Leucocoprinus birnbaumii.</title>
        <authorList>
            <person name="Buettner E."/>
        </authorList>
    </citation>
    <scope>NUCLEOTIDE SEQUENCE</scope>
    <source>
        <strain evidence="6">VT141</strain>
    </source>
</reference>
<feature type="domain" description="Cullin N-terminal" evidence="4">
    <location>
        <begin position="756"/>
        <end position="1029"/>
    </location>
</feature>
<dbReference type="PANTHER" id="PTHR10039">
    <property type="entry name" value="AMELOGENIN"/>
    <property type="match status" value="1"/>
</dbReference>
<dbReference type="InterPro" id="IPR016159">
    <property type="entry name" value="Cullin_repeat-like_dom_sf"/>
</dbReference>
<dbReference type="EMBL" id="JANIEX010000115">
    <property type="protein sequence ID" value="KAJ3573092.1"/>
    <property type="molecule type" value="Genomic_DNA"/>
</dbReference>
<feature type="region of interest" description="Disordered" evidence="3">
    <location>
        <begin position="1048"/>
        <end position="1137"/>
    </location>
</feature>
<evidence type="ECO:0000256" key="2">
    <source>
        <dbReference type="ARBA" id="ARBA00022737"/>
    </source>
</evidence>
<feature type="compositionally biased region" description="Polar residues" evidence="3">
    <location>
        <begin position="1061"/>
        <end position="1079"/>
    </location>
</feature>
<proteinExistence type="inferred from homology"/>
<dbReference type="SUPFAM" id="SSF74788">
    <property type="entry name" value="Cullin repeat-like"/>
    <property type="match status" value="1"/>
</dbReference>
<dbReference type="InterPro" id="IPR001373">
    <property type="entry name" value="Cullin_N"/>
</dbReference>
<organism evidence="6 7">
    <name type="scientific">Leucocoprinus birnbaumii</name>
    <dbReference type="NCBI Taxonomy" id="56174"/>
    <lineage>
        <taxon>Eukaryota</taxon>
        <taxon>Fungi</taxon>
        <taxon>Dikarya</taxon>
        <taxon>Basidiomycota</taxon>
        <taxon>Agaricomycotina</taxon>
        <taxon>Agaricomycetes</taxon>
        <taxon>Agaricomycetidae</taxon>
        <taxon>Agaricales</taxon>
        <taxon>Agaricineae</taxon>
        <taxon>Agaricaceae</taxon>
        <taxon>Leucocoprinus</taxon>
    </lineage>
</organism>
<evidence type="ECO:0000256" key="1">
    <source>
        <dbReference type="ARBA" id="ARBA00006019"/>
    </source>
</evidence>
<dbReference type="GO" id="GO:0006511">
    <property type="term" value="P:ubiquitin-dependent protein catabolic process"/>
    <property type="evidence" value="ECO:0007669"/>
    <property type="project" value="InterPro"/>
</dbReference>
<keyword evidence="7" id="KW-1185">Reference proteome</keyword>
<dbReference type="GO" id="GO:0031625">
    <property type="term" value="F:ubiquitin protein ligase binding"/>
    <property type="evidence" value="ECO:0007669"/>
    <property type="project" value="InterPro"/>
</dbReference>
<sequence length="1151" mass="131532">MIVIRSPVAVAHKEGGAVRVAWSFSQDRQKSSLISTPIIPLPHLPQDYLIMLEKASNFDIYGGTFNEVYQTGNRSGFDRLYKKTLSSASYDSWMVTEYKASCMEGTRTQYVEDITSWATSVSQTHPQRLLWLYGPAGVGKSAVAKSCATETARIDRLAASFFFSRDNGVVDPARFFTTLAHQIATQVPEYKTAVVAKIEADQTLLDKGLETQFMELIIRPFLGLQNLPKSLPQRAVFIDGLDECDSELAQAKIIDLVSTSVAKYGESIPLLWAFFSRPERHIHNAFLPHLQPLPIWTIHLEVSRDHDDDIRLYFRNYLQRRTSVDDIFPPVMPPAWPSEEDLETLVAMVAGLFIYAATIVKFIMDETAVSPRRQLRDVLEFHSWLQERSAQQPVTRTVRVTSKLDAFYSLIMERIPRQHLLVIQRVLLIAQAIREYHSDIPIRIPAIILDLTLSDLKNSLSKLRSVLELRQGRPAWRWEERRWPGSETIHFYHASFMEFLWDRERSREYCIQDTCHYSFLAARGMYLVKEMYQMNGLSRDDRLDKLQKLFTVFPSELRTPETCLNFRDELLYDYLCYHTMLWCAHSGNSIEASEAIRATAEVVNLSYFFPMEEDKLELLSEENRQLIESHLLLRHTWPPSPSPKVDVQNTESSNVPPRWNVLGASIISILDGSETFSEAAKITEKLSPLIHEAWLSKYIRSKLTRSFSSSAQIALARAKEVDLDALTDIELLDYYSFEWFKDDSRELALNYLAVAKAPQIFSYAIESPWVDFFFFVQGDSHRLTRAICNLLTHRRNGDLIPLRAPSINSPLNYVLYAFMGTVGYISGSFTYTMLTQIQTELQQATEAYYRAESPLILTGSPTSYFYRVASLIQTEMYIFCHGITSSLLTPVSSGVCIEVLMEDHWTELLNKVGKVLASGNDPDDCLEIMRDIIGYSRQRVPRFQHILREHISNATRNVITQWGLDGMPSEKIRACASALLDVKERQYEEALEVLHLYNNHPSYHHAADEAFYEVLDRHPVWRHAVDEVLAEQEGEVFRALFFTASDSDLRVDPHDLPPPTQSGKQSPLDSSLHSSQGAPSNAVKDQILSSSERDTKGDLEEIVGESDNTPSDGQAYRATEPGVSNQKTRDPEKVRKRDILVKSMRRIFKRS</sequence>
<dbReference type="AlphaFoldDB" id="A0AAD5W0A9"/>
<evidence type="ECO:0000259" key="5">
    <source>
        <dbReference type="Pfam" id="PF24883"/>
    </source>
</evidence>
<dbReference type="InterPro" id="IPR056884">
    <property type="entry name" value="NPHP3-like_N"/>
</dbReference>
<accession>A0AAD5W0A9</accession>